<dbReference type="InterPro" id="IPR000488">
    <property type="entry name" value="Death_dom"/>
</dbReference>
<evidence type="ECO:0000256" key="4">
    <source>
        <dbReference type="ARBA" id="ARBA00004463"/>
    </source>
</evidence>
<gene>
    <name evidence="33" type="primary">SCNN1A</name>
</gene>
<comment type="caution">
    <text evidence="29">Lacks conserved residue(s) required for the propagation of feature annotation.</text>
</comment>
<evidence type="ECO:0000256" key="29">
    <source>
        <dbReference type="PROSITE-ProRule" id="PRU00206"/>
    </source>
</evidence>
<evidence type="ECO:0000256" key="30">
    <source>
        <dbReference type="SAM" id="Phobius"/>
    </source>
</evidence>
<dbReference type="SUPFAM" id="SSF47986">
    <property type="entry name" value="DEATH domain"/>
    <property type="match status" value="1"/>
</dbReference>
<keyword evidence="22" id="KW-0966">Cell projection</keyword>
<dbReference type="PROSITE" id="PS01206">
    <property type="entry name" value="ASC"/>
    <property type="match status" value="1"/>
</dbReference>
<dbReference type="InterPro" id="IPR001873">
    <property type="entry name" value="ENaC"/>
</dbReference>
<keyword evidence="23" id="KW-0407">Ion channel</keyword>
<dbReference type="PROSITE" id="PS50050">
    <property type="entry name" value="TNFR_NGFR_2"/>
    <property type="match status" value="2"/>
</dbReference>
<evidence type="ECO:0000256" key="13">
    <source>
        <dbReference type="ARBA" id="ARBA00022846"/>
    </source>
</evidence>
<dbReference type="Pfam" id="PF00020">
    <property type="entry name" value="TNFR_c6"/>
    <property type="match status" value="1"/>
</dbReference>
<dbReference type="PANTHER" id="PTHR11690:SF124">
    <property type="entry name" value="AMILORIDE-SENSITIVE SODIUM CHANNEL SUBUNIT ALPHA"/>
    <property type="match status" value="1"/>
</dbReference>
<dbReference type="InterPro" id="IPR004724">
    <property type="entry name" value="ENaC_chordates"/>
</dbReference>
<evidence type="ECO:0000256" key="24">
    <source>
        <dbReference type="ARBA" id="ARBA00023329"/>
    </source>
</evidence>
<name>A0A8C5MP66_9ANUR</name>
<dbReference type="Gene3D" id="1.10.533.10">
    <property type="entry name" value="Death Domain, Fas"/>
    <property type="match status" value="1"/>
</dbReference>
<dbReference type="GeneTree" id="ENSGT00940000160952"/>
<dbReference type="GO" id="GO:0006915">
    <property type="term" value="P:apoptotic process"/>
    <property type="evidence" value="ECO:0007669"/>
    <property type="project" value="UniProtKB-KW"/>
</dbReference>
<evidence type="ECO:0000256" key="14">
    <source>
        <dbReference type="ARBA" id="ARBA00022989"/>
    </source>
</evidence>
<evidence type="ECO:0000256" key="19">
    <source>
        <dbReference type="ARBA" id="ARBA00023157"/>
    </source>
</evidence>
<dbReference type="PRINTS" id="PR01078">
    <property type="entry name" value="AMINACHANNEL"/>
</dbReference>
<dbReference type="OrthoDB" id="6238402at2759"/>
<keyword evidence="19 29" id="KW-1015">Disulfide bond</keyword>
<dbReference type="SMART" id="SM00005">
    <property type="entry name" value="DEATH"/>
    <property type="match status" value="1"/>
</dbReference>
<dbReference type="InterPro" id="IPR020903">
    <property type="entry name" value="ENaC_CS"/>
</dbReference>
<evidence type="ECO:0000256" key="1">
    <source>
        <dbReference type="ARBA" id="ARBA00004218"/>
    </source>
</evidence>
<reference evidence="33" key="2">
    <citation type="submission" date="2025-09" db="UniProtKB">
        <authorList>
            <consortium name="Ensembl"/>
        </authorList>
    </citation>
    <scope>IDENTIFICATION</scope>
</reference>
<evidence type="ECO:0000256" key="15">
    <source>
        <dbReference type="ARBA" id="ARBA00023053"/>
    </source>
</evidence>
<keyword evidence="12" id="KW-0677">Repeat</keyword>
<keyword evidence="16" id="KW-0406">Ion transport</keyword>
<organism evidence="33 34">
    <name type="scientific">Leptobrachium leishanense</name>
    <name type="common">Leishan spiny toad</name>
    <dbReference type="NCBI Taxonomy" id="445787"/>
    <lineage>
        <taxon>Eukaryota</taxon>
        <taxon>Metazoa</taxon>
        <taxon>Chordata</taxon>
        <taxon>Craniata</taxon>
        <taxon>Vertebrata</taxon>
        <taxon>Euteleostomi</taxon>
        <taxon>Amphibia</taxon>
        <taxon>Batrachia</taxon>
        <taxon>Anura</taxon>
        <taxon>Pelobatoidea</taxon>
        <taxon>Megophryidae</taxon>
        <taxon>Leptobrachium</taxon>
    </lineage>
</organism>
<keyword evidence="21" id="KW-0739">Sodium transport</keyword>
<feature type="transmembrane region" description="Helical" evidence="30">
    <location>
        <begin position="716"/>
        <end position="738"/>
    </location>
</feature>
<feature type="disulfide bond" evidence="29">
    <location>
        <begin position="633"/>
        <end position="648"/>
    </location>
</feature>
<dbReference type="GO" id="GO:0001669">
    <property type="term" value="C:acrosomal vesicle"/>
    <property type="evidence" value="ECO:0007669"/>
    <property type="project" value="UniProtKB-SubCell"/>
</dbReference>
<feature type="domain" description="TNFR-Cys" evidence="32">
    <location>
        <begin position="632"/>
        <end position="671"/>
    </location>
</feature>
<dbReference type="InterPro" id="IPR001368">
    <property type="entry name" value="TNFR/NGFR_Cys_rich_reg"/>
</dbReference>
<keyword evidence="18 30" id="KW-0472">Membrane</keyword>
<feature type="disulfide bond" evidence="29">
    <location>
        <begin position="590"/>
        <end position="605"/>
    </location>
</feature>
<evidence type="ECO:0000313" key="34">
    <source>
        <dbReference type="Proteomes" id="UP000694569"/>
    </source>
</evidence>
<keyword evidence="11" id="KW-0732">Signal</keyword>
<feature type="domain" description="Death" evidence="31">
    <location>
        <begin position="818"/>
        <end position="903"/>
    </location>
</feature>
<evidence type="ECO:0000256" key="26">
    <source>
        <dbReference type="ARBA" id="ARBA00037944"/>
    </source>
</evidence>
<dbReference type="SMART" id="SM00208">
    <property type="entry name" value="TNFR"/>
    <property type="match status" value="3"/>
</dbReference>
<keyword evidence="6" id="KW-0894">Sodium channel</keyword>
<evidence type="ECO:0000256" key="7">
    <source>
        <dbReference type="ARBA" id="ARBA00022475"/>
    </source>
</evidence>
<feature type="repeat" description="TNFR-Cys" evidence="29">
    <location>
        <begin position="632"/>
        <end position="671"/>
    </location>
</feature>
<evidence type="ECO:0000256" key="25">
    <source>
        <dbReference type="ARBA" id="ARBA00036239"/>
    </source>
</evidence>
<comment type="similarity">
    <text evidence="26">Belongs to the amiloride-sensitive sodium channel (TC 1.A.6) family. SCNN1A subfamily.</text>
</comment>
<keyword evidence="34" id="KW-1185">Reference proteome</keyword>
<evidence type="ECO:0000256" key="8">
    <source>
        <dbReference type="ARBA" id="ARBA00022490"/>
    </source>
</evidence>
<keyword evidence="17" id="KW-0969">Cilium</keyword>
<dbReference type="GO" id="GO:0015280">
    <property type="term" value="F:ligand-gated sodium channel activity"/>
    <property type="evidence" value="ECO:0007669"/>
    <property type="project" value="InterPro"/>
</dbReference>
<dbReference type="Gene3D" id="2.10.50.10">
    <property type="entry name" value="Tumor Necrosis Factor Receptor, subunit A, domain 2"/>
    <property type="match status" value="2"/>
</dbReference>
<reference evidence="33" key="1">
    <citation type="submission" date="2025-08" db="UniProtKB">
        <authorList>
            <consortium name="Ensembl"/>
        </authorList>
    </citation>
    <scope>IDENTIFICATION</scope>
</reference>
<evidence type="ECO:0000256" key="17">
    <source>
        <dbReference type="ARBA" id="ARBA00023069"/>
    </source>
</evidence>
<dbReference type="Pfam" id="PF00531">
    <property type="entry name" value="Death"/>
    <property type="match status" value="1"/>
</dbReference>
<accession>A0A8C5MP66</accession>
<evidence type="ECO:0000256" key="27">
    <source>
        <dbReference type="ARBA" id="ARBA00050031"/>
    </source>
</evidence>
<dbReference type="Proteomes" id="UP000694569">
    <property type="component" value="Unplaced"/>
</dbReference>
<keyword evidence="15" id="KW-0915">Sodium</keyword>
<dbReference type="Pfam" id="PF00858">
    <property type="entry name" value="ASC"/>
    <property type="match status" value="1"/>
</dbReference>
<proteinExistence type="inferred from homology"/>
<dbReference type="NCBIfam" id="TIGR00859">
    <property type="entry name" value="ENaC"/>
    <property type="match status" value="1"/>
</dbReference>
<evidence type="ECO:0000256" key="23">
    <source>
        <dbReference type="ARBA" id="ARBA00023303"/>
    </source>
</evidence>
<dbReference type="GO" id="GO:0016324">
    <property type="term" value="C:apical plasma membrane"/>
    <property type="evidence" value="ECO:0007669"/>
    <property type="project" value="UniProtKB-SubCell"/>
</dbReference>
<evidence type="ECO:0000259" key="31">
    <source>
        <dbReference type="PROSITE" id="PS50017"/>
    </source>
</evidence>
<dbReference type="PANTHER" id="PTHR11690">
    <property type="entry name" value="AMILORIDE-SENSITIVE SODIUM CHANNEL-RELATED"/>
    <property type="match status" value="1"/>
</dbReference>
<keyword evidence="9 30" id="KW-0812">Transmembrane</keyword>
<evidence type="ECO:0000256" key="3">
    <source>
        <dbReference type="ARBA" id="ARBA00004424"/>
    </source>
</evidence>
<evidence type="ECO:0000256" key="6">
    <source>
        <dbReference type="ARBA" id="ARBA00022461"/>
    </source>
</evidence>
<sequence>MSEDEKPKEGLIEFYSSYRELFEFFCSNTTIHGAIRLVCSRNNRMKTAFWLVLFLATFGLMYWQFGLLFGQYFSYPVNINVNINSDKLQFPAVTVCTLNPYRYHSILADLEELDLATEQTLYDLYQYNVTGVQGRIPSNRRVRRSLSPFPYPLEKVPIGERKQRQVRSLRSGTTEEEMQVKRREWNIGFKLCNETGGDCFYQTYSSGVDAIREWYRFHYINILARVPPEGDINEEHLENFIFACRFNEASCTKGNYSHFHHAIYGNCYTFKENTSSSNNMWISTLPGVKNGLTLVLRTEQHDYIPLLSSVAGARVLVHGQNDTAFMDDRGFNIQPGIETSIGMKMETISRLGDTYSDCSEDGSDVDVTNLYNSSYTQQSCVRSCFQAHMVDRCGCAYAFYPLPQGQEYCDYKKYKSWGHCYYKLSHAFSLDDLGCFKQCRQPCLVSDYKLTAGYSRWPASRSEAWVLHVLSQQQYNITDSNGIAKVNIYFEDLNYKTIQESPTINVLLSCSFAGLVQSVNIQSARLSLEGSLKSGELVLRKRHVEEESIICAEDEYSHPDSQHCCKKCYSGFRKVADCPAKDKITECEPCPKGHFLEKPNSSRRCRLCFQCIPSLGQITKSNCTQSKNTECGCVSGQFKVMEGESFRCQNCSQCENGKVIHQCFNFTDTLCSCNFGFFFDKAVRQCLACETCADAECRDHCPPTDTVKSEPPRNTIILSVLPSVGMLVVLVILGVYIIRKRRSTTSTHKLITVTGLPEQETSPVEFTETTEIQIGKIIHPHVETNLQLATPSLTQITMPLLQQPDITLDARAQQFQNPAELYNVIDNIPLNRWREFVRRLGLSDNDIDGCEYQNTRRFRDAQYDMLMIWSQNVGPLGATKEAVIGVLKEMSLMGPVEAILDVQ</sequence>
<keyword evidence="24" id="KW-0968">Cytoplasmic vesicle</keyword>
<dbReference type="InterPro" id="IPR011029">
    <property type="entry name" value="DEATH-like_dom_sf"/>
</dbReference>
<evidence type="ECO:0000256" key="20">
    <source>
        <dbReference type="ARBA" id="ARBA00023180"/>
    </source>
</evidence>
<dbReference type="AlphaFoldDB" id="A0A8C5MP66"/>
<evidence type="ECO:0000259" key="32">
    <source>
        <dbReference type="PROSITE" id="PS50050"/>
    </source>
</evidence>
<dbReference type="PROSITE" id="PS50017">
    <property type="entry name" value="DEATH_DOMAIN"/>
    <property type="match status" value="1"/>
</dbReference>
<evidence type="ECO:0000256" key="18">
    <source>
        <dbReference type="ARBA" id="ARBA00023136"/>
    </source>
</evidence>
<keyword evidence="5" id="KW-0813">Transport</keyword>
<dbReference type="Ensembl" id="ENSLLET00000018237.1">
    <property type="protein sequence ID" value="ENSLLEP00000017562.1"/>
    <property type="gene ID" value="ENSLLEG00000011175.1"/>
</dbReference>
<evidence type="ECO:0000256" key="10">
    <source>
        <dbReference type="ARBA" id="ARBA00022703"/>
    </source>
</evidence>
<evidence type="ECO:0000256" key="2">
    <source>
        <dbReference type="ARBA" id="ARBA00004230"/>
    </source>
</evidence>
<protein>
    <recommendedName>
        <fullName evidence="27">Epithelial sodium channel subunit alpha</fullName>
    </recommendedName>
    <alternativeName>
        <fullName evidence="28">Amiloride-sensitive sodium channel subunit alpha</fullName>
    </alternativeName>
</protein>
<keyword evidence="13" id="KW-0282">Flagellum</keyword>
<comment type="catalytic activity">
    <reaction evidence="25">
        <text>Na(+)(in) = Na(+)(out)</text>
        <dbReference type="Rhea" id="RHEA:34963"/>
        <dbReference type="ChEBI" id="CHEBI:29101"/>
    </reaction>
</comment>
<evidence type="ECO:0000256" key="11">
    <source>
        <dbReference type="ARBA" id="ARBA00022729"/>
    </source>
</evidence>
<dbReference type="GO" id="GO:0031514">
    <property type="term" value="C:motile cilium"/>
    <property type="evidence" value="ECO:0007669"/>
    <property type="project" value="UniProtKB-SubCell"/>
</dbReference>
<evidence type="ECO:0000313" key="33">
    <source>
        <dbReference type="Ensembl" id="ENSLLEP00000017562.1"/>
    </source>
</evidence>
<dbReference type="SUPFAM" id="SSF57586">
    <property type="entry name" value="TNF receptor-like"/>
    <property type="match status" value="2"/>
</dbReference>
<feature type="domain" description="TNFR-Cys" evidence="32">
    <location>
        <begin position="589"/>
        <end position="631"/>
    </location>
</feature>
<keyword evidence="8" id="KW-0963">Cytoplasm</keyword>
<feature type="transmembrane region" description="Helical" evidence="30">
    <location>
        <begin position="48"/>
        <end position="73"/>
    </location>
</feature>
<evidence type="ECO:0000256" key="5">
    <source>
        <dbReference type="ARBA" id="ARBA00022448"/>
    </source>
</evidence>
<keyword evidence="14 30" id="KW-1133">Transmembrane helix</keyword>
<keyword evidence="7" id="KW-1003">Cell membrane</keyword>
<keyword evidence="10" id="KW-0053">Apoptosis</keyword>
<dbReference type="Gene3D" id="2.60.470.10">
    <property type="entry name" value="Acid-sensing ion channels like domains"/>
    <property type="match status" value="2"/>
</dbReference>
<evidence type="ECO:0000256" key="28">
    <source>
        <dbReference type="ARBA" id="ARBA00050051"/>
    </source>
</evidence>
<evidence type="ECO:0000256" key="22">
    <source>
        <dbReference type="ARBA" id="ARBA00023273"/>
    </source>
</evidence>
<comment type="subcellular location">
    <subcellularLocation>
        <location evidence="3">Apical cell membrane</location>
        <topology evidence="3">Multi-pass membrane protein</topology>
    </subcellularLocation>
    <subcellularLocation>
        <location evidence="2">Cell projection</location>
        <location evidence="2">Cilium</location>
        <location evidence="2">Flagellum</location>
    </subcellularLocation>
    <subcellularLocation>
        <location evidence="4">Cytoplasmic granule</location>
    </subcellularLocation>
    <subcellularLocation>
        <location evidence="1">Cytoplasmic vesicle</location>
        <location evidence="1">Secretory vesicle</location>
        <location evidence="1">Acrosome</location>
    </subcellularLocation>
</comment>
<dbReference type="GO" id="GO:0007165">
    <property type="term" value="P:signal transduction"/>
    <property type="evidence" value="ECO:0007669"/>
    <property type="project" value="InterPro"/>
</dbReference>
<keyword evidence="20" id="KW-0325">Glycoprotein</keyword>
<evidence type="ECO:0000256" key="21">
    <source>
        <dbReference type="ARBA" id="ARBA00023201"/>
    </source>
</evidence>
<evidence type="ECO:0000256" key="9">
    <source>
        <dbReference type="ARBA" id="ARBA00022692"/>
    </source>
</evidence>
<feature type="repeat" description="TNFR-Cys" evidence="29">
    <location>
        <begin position="589"/>
        <end position="631"/>
    </location>
</feature>
<evidence type="ECO:0000256" key="12">
    <source>
        <dbReference type="ARBA" id="ARBA00022737"/>
    </source>
</evidence>
<evidence type="ECO:0000256" key="16">
    <source>
        <dbReference type="ARBA" id="ARBA00023065"/>
    </source>
</evidence>